<reference evidence="1" key="1">
    <citation type="submission" date="2020-08" db="EMBL/GenBank/DDBJ databases">
        <title>Multicomponent nature underlies the extraordinary mechanical properties of spider dragline silk.</title>
        <authorList>
            <person name="Kono N."/>
            <person name="Nakamura H."/>
            <person name="Mori M."/>
            <person name="Yoshida Y."/>
            <person name="Ohtoshi R."/>
            <person name="Malay A.D."/>
            <person name="Moran D.A.P."/>
            <person name="Tomita M."/>
            <person name="Numata K."/>
            <person name="Arakawa K."/>
        </authorList>
    </citation>
    <scope>NUCLEOTIDE SEQUENCE</scope>
</reference>
<evidence type="ECO:0000313" key="1">
    <source>
        <dbReference type="EMBL" id="GFY26166.1"/>
    </source>
</evidence>
<accession>A0A8X6W1F5</accession>
<dbReference type="AlphaFoldDB" id="A0A8X6W1F5"/>
<gene>
    <name evidence="1" type="ORF">TNCV_354821</name>
</gene>
<sequence length="95" mass="10846">MQLRCGLVIAGCRRKRQTDGAYRIYLVASLDCVNGSDDWSSPITNHSTSDSITYASLNASRTIQHHLQRIRMSTKRPLLFALDWKLHVFTPPMVR</sequence>
<keyword evidence="2" id="KW-1185">Reference proteome</keyword>
<dbReference type="EMBL" id="BMAU01021374">
    <property type="protein sequence ID" value="GFY26166.1"/>
    <property type="molecule type" value="Genomic_DNA"/>
</dbReference>
<dbReference type="Proteomes" id="UP000887159">
    <property type="component" value="Unassembled WGS sequence"/>
</dbReference>
<proteinExistence type="predicted"/>
<name>A0A8X6W1F5_TRICX</name>
<organism evidence="1 2">
    <name type="scientific">Trichonephila clavipes</name>
    <name type="common">Golden silk orbweaver</name>
    <name type="synonym">Nephila clavipes</name>
    <dbReference type="NCBI Taxonomy" id="2585209"/>
    <lineage>
        <taxon>Eukaryota</taxon>
        <taxon>Metazoa</taxon>
        <taxon>Ecdysozoa</taxon>
        <taxon>Arthropoda</taxon>
        <taxon>Chelicerata</taxon>
        <taxon>Arachnida</taxon>
        <taxon>Araneae</taxon>
        <taxon>Araneomorphae</taxon>
        <taxon>Entelegynae</taxon>
        <taxon>Araneoidea</taxon>
        <taxon>Nephilidae</taxon>
        <taxon>Trichonephila</taxon>
    </lineage>
</organism>
<protein>
    <submittedName>
        <fullName evidence="1">Uncharacterized protein</fullName>
    </submittedName>
</protein>
<comment type="caution">
    <text evidence="1">The sequence shown here is derived from an EMBL/GenBank/DDBJ whole genome shotgun (WGS) entry which is preliminary data.</text>
</comment>
<evidence type="ECO:0000313" key="2">
    <source>
        <dbReference type="Proteomes" id="UP000887159"/>
    </source>
</evidence>